<dbReference type="EMBL" id="BARW01016402">
    <property type="protein sequence ID" value="GAI90652.1"/>
    <property type="molecule type" value="Genomic_DNA"/>
</dbReference>
<feature type="non-terminal residue" evidence="18">
    <location>
        <position position="1"/>
    </location>
</feature>
<evidence type="ECO:0000256" key="5">
    <source>
        <dbReference type="ARBA" id="ARBA00012814"/>
    </source>
</evidence>
<evidence type="ECO:0000256" key="14">
    <source>
        <dbReference type="ARBA" id="ARBA00023146"/>
    </source>
</evidence>
<evidence type="ECO:0000256" key="16">
    <source>
        <dbReference type="ARBA" id="ARBA00049255"/>
    </source>
</evidence>
<keyword evidence="12" id="KW-0460">Magnesium</keyword>
<dbReference type="InterPro" id="IPR009061">
    <property type="entry name" value="DNA-bd_dom_put_sf"/>
</dbReference>
<evidence type="ECO:0000256" key="12">
    <source>
        <dbReference type="ARBA" id="ARBA00022842"/>
    </source>
</evidence>
<dbReference type="SUPFAM" id="SSF55681">
    <property type="entry name" value="Class II aaRS and biotin synthetases"/>
    <property type="match status" value="1"/>
</dbReference>
<keyword evidence="7" id="KW-0963">Cytoplasm</keyword>
<evidence type="ECO:0000256" key="13">
    <source>
        <dbReference type="ARBA" id="ARBA00022917"/>
    </source>
</evidence>
<dbReference type="InterPro" id="IPR045864">
    <property type="entry name" value="aa-tRNA-synth_II/BPL/LPL"/>
</dbReference>
<evidence type="ECO:0000256" key="9">
    <source>
        <dbReference type="ARBA" id="ARBA00022723"/>
    </source>
</evidence>
<keyword evidence="9" id="KW-0479">Metal-binding</keyword>
<proteinExistence type="inferred from homology"/>
<accession>X1SC98</accession>
<dbReference type="FunFam" id="3.30.56.10:FF:000002">
    <property type="entry name" value="Phenylalanine--tRNA ligase beta subunit"/>
    <property type="match status" value="1"/>
</dbReference>
<dbReference type="PANTHER" id="PTHR10947">
    <property type="entry name" value="PHENYLALANYL-TRNA SYNTHETASE BETA CHAIN AND LEUCINE-RICH REPEAT-CONTAINING PROTEIN 47"/>
    <property type="match status" value="1"/>
</dbReference>
<evidence type="ECO:0000256" key="7">
    <source>
        <dbReference type="ARBA" id="ARBA00022490"/>
    </source>
</evidence>
<comment type="catalytic activity">
    <reaction evidence="16">
        <text>tRNA(Phe) + L-phenylalanine + ATP = L-phenylalanyl-tRNA(Phe) + AMP + diphosphate + H(+)</text>
        <dbReference type="Rhea" id="RHEA:19413"/>
        <dbReference type="Rhea" id="RHEA-COMP:9668"/>
        <dbReference type="Rhea" id="RHEA-COMP:9699"/>
        <dbReference type="ChEBI" id="CHEBI:15378"/>
        <dbReference type="ChEBI" id="CHEBI:30616"/>
        <dbReference type="ChEBI" id="CHEBI:33019"/>
        <dbReference type="ChEBI" id="CHEBI:58095"/>
        <dbReference type="ChEBI" id="CHEBI:78442"/>
        <dbReference type="ChEBI" id="CHEBI:78531"/>
        <dbReference type="ChEBI" id="CHEBI:456215"/>
        <dbReference type="EC" id="6.1.1.20"/>
    </reaction>
</comment>
<evidence type="ECO:0000256" key="3">
    <source>
        <dbReference type="ARBA" id="ARBA00008653"/>
    </source>
</evidence>
<evidence type="ECO:0000256" key="2">
    <source>
        <dbReference type="ARBA" id="ARBA00004496"/>
    </source>
</evidence>
<evidence type="ECO:0000256" key="4">
    <source>
        <dbReference type="ARBA" id="ARBA00011209"/>
    </source>
</evidence>
<dbReference type="InterPro" id="IPR041616">
    <property type="entry name" value="PheRS_beta_core"/>
</dbReference>
<comment type="subcellular location">
    <subcellularLocation>
        <location evidence="2">Cytoplasm</location>
    </subcellularLocation>
</comment>
<keyword evidence="10" id="KW-0547">Nucleotide-binding</keyword>
<evidence type="ECO:0000256" key="1">
    <source>
        <dbReference type="ARBA" id="ARBA00001946"/>
    </source>
</evidence>
<comment type="subunit">
    <text evidence="4">Tetramer of two alpha and two beta subunits.</text>
</comment>
<dbReference type="PROSITE" id="PS51483">
    <property type="entry name" value="B5"/>
    <property type="match status" value="1"/>
</dbReference>
<keyword evidence="14" id="KW-0030">Aminoacyl-tRNA synthetase</keyword>
<evidence type="ECO:0000256" key="11">
    <source>
        <dbReference type="ARBA" id="ARBA00022840"/>
    </source>
</evidence>
<keyword evidence="13" id="KW-0648">Protein biosynthesis</keyword>
<dbReference type="Gene3D" id="3.30.56.10">
    <property type="match status" value="1"/>
</dbReference>
<dbReference type="Pfam" id="PF17759">
    <property type="entry name" value="tRNA_synthFbeta"/>
    <property type="match status" value="1"/>
</dbReference>
<dbReference type="GO" id="GO:0006432">
    <property type="term" value="P:phenylalanyl-tRNA aminoacylation"/>
    <property type="evidence" value="ECO:0007669"/>
    <property type="project" value="InterPro"/>
</dbReference>
<dbReference type="PANTHER" id="PTHR10947:SF3">
    <property type="entry name" value="LEUCINE-RICH REPEAT-CONTAINING PROTEIN 47"/>
    <property type="match status" value="1"/>
</dbReference>
<dbReference type="InterPro" id="IPR005147">
    <property type="entry name" value="tRNA_synthase_B5-dom"/>
</dbReference>
<comment type="cofactor">
    <cofactor evidence="1">
        <name>Mg(2+)</name>
        <dbReference type="ChEBI" id="CHEBI:18420"/>
    </cofactor>
</comment>
<evidence type="ECO:0000256" key="15">
    <source>
        <dbReference type="ARBA" id="ARBA00033189"/>
    </source>
</evidence>
<feature type="non-terminal residue" evidence="18">
    <location>
        <position position="284"/>
    </location>
</feature>
<dbReference type="SUPFAM" id="SSF46955">
    <property type="entry name" value="Putative DNA-binding domain"/>
    <property type="match status" value="1"/>
</dbReference>
<dbReference type="GO" id="GO:0005524">
    <property type="term" value="F:ATP binding"/>
    <property type="evidence" value="ECO:0007669"/>
    <property type="project" value="UniProtKB-KW"/>
</dbReference>
<dbReference type="AlphaFoldDB" id="X1SC98"/>
<keyword evidence="8" id="KW-0436">Ligase</keyword>
<organism evidence="18">
    <name type="scientific">marine sediment metagenome</name>
    <dbReference type="NCBI Taxonomy" id="412755"/>
    <lineage>
        <taxon>unclassified sequences</taxon>
        <taxon>metagenomes</taxon>
        <taxon>ecological metagenomes</taxon>
    </lineage>
</organism>
<protein>
    <recommendedName>
        <fullName evidence="6">Phenylalanine--tRNA ligase beta subunit</fullName>
        <ecNumber evidence="5">6.1.1.20</ecNumber>
    </recommendedName>
    <alternativeName>
        <fullName evidence="15">Phenylalanyl-tRNA synthetase beta subunit</fullName>
    </alternativeName>
</protein>
<dbReference type="InterPro" id="IPR045060">
    <property type="entry name" value="Phe-tRNA-ligase_IIc_bsu"/>
</dbReference>
<evidence type="ECO:0000259" key="17">
    <source>
        <dbReference type="PROSITE" id="PS51483"/>
    </source>
</evidence>
<dbReference type="GO" id="GO:0003723">
    <property type="term" value="F:RNA binding"/>
    <property type="evidence" value="ECO:0007669"/>
    <property type="project" value="InterPro"/>
</dbReference>
<comment type="caution">
    <text evidence="18">The sequence shown here is derived from an EMBL/GenBank/DDBJ whole genome shotgun (WGS) entry which is preliminary data.</text>
</comment>
<evidence type="ECO:0000313" key="18">
    <source>
        <dbReference type="EMBL" id="GAI90652.1"/>
    </source>
</evidence>
<evidence type="ECO:0000256" key="8">
    <source>
        <dbReference type="ARBA" id="ARBA00022598"/>
    </source>
</evidence>
<dbReference type="Gene3D" id="3.30.930.10">
    <property type="entry name" value="Bira Bifunctional Protein, Domain 2"/>
    <property type="match status" value="1"/>
</dbReference>
<dbReference type="SMART" id="SM00874">
    <property type="entry name" value="B5"/>
    <property type="match status" value="1"/>
</dbReference>
<evidence type="ECO:0000256" key="10">
    <source>
        <dbReference type="ARBA" id="ARBA00022741"/>
    </source>
</evidence>
<dbReference type="GO" id="GO:0005737">
    <property type="term" value="C:cytoplasm"/>
    <property type="evidence" value="ECO:0007669"/>
    <property type="project" value="UniProtKB-SubCell"/>
</dbReference>
<evidence type="ECO:0000256" key="6">
    <source>
        <dbReference type="ARBA" id="ARBA00017032"/>
    </source>
</evidence>
<feature type="domain" description="B5" evidence="17">
    <location>
        <begin position="8"/>
        <end position="83"/>
    </location>
</feature>
<gene>
    <name evidence="18" type="ORF">S12H4_28579</name>
</gene>
<sequence>VDIYPKKPEQEEVTLRLSRLNKLLGIEVPCEEVLRILSALSFKPQSKDDLIVCSVPSWRSDVYREVDLIEEVTRVYGYNKVPTERKIKIEVVPVDTRQKLIESLGMYLNGCGFYETINVGFVDNSVAELFTKAGIKEHLAVKDVSRKSANLLRQTLIGSLLGVLKTNLNAKNLPCRIFEIADTFVPIPEQGGELPVQKTELALACDSDFRDLRGVIEGLVKSIDRDAQIVFAPADLLWAQTGAQIIVNSQAIGTAGIVSQAVKEKFDFKELSPCAAELEFGLLL</sequence>
<dbReference type="GO" id="GO:0004826">
    <property type="term" value="F:phenylalanine-tRNA ligase activity"/>
    <property type="evidence" value="ECO:0007669"/>
    <property type="project" value="UniProtKB-EC"/>
</dbReference>
<dbReference type="EC" id="6.1.1.20" evidence="5"/>
<reference evidence="18" key="1">
    <citation type="journal article" date="2014" name="Front. Microbiol.">
        <title>High frequency of phylogenetically diverse reductive dehalogenase-homologous genes in deep subseafloor sedimentary metagenomes.</title>
        <authorList>
            <person name="Kawai M."/>
            <person name="Futagami T."/>
            <person name="Toyoda A."/>
            <person name="Takaki Y."/>
            <person name="Nishi S."/>
            <person name="Hori S."/>
            <person name="Arai W."/>
            <person name="Tsubouchi T."/>
            <person name="Morono Y."/>
            <person name="Uchiyama I."/>
            <person name="Ito T."/>
            <person name="Fujiyama A."/>
            <person name="Inagaki F."/>
            <person name="Takami H."/>
        </authorList>
    </citation>
    <scope>NUCLEOTIDE SEQUENCE</scope>
    <source>
        <strain evidence="18">Expedition CK06-06</strain>
    </source>
</reference>
<keyword evidence="11" id="KW-0067">ATP-binding</keyword>
<dbReference type="GO" id="GO:0000287">
    <property type="term" value="F:magnesium ion binding"/>
    <property type="evidence" value="ECO:0007669"/>
    <property type="project" value="InterPro"/>
</dbReference>
<name>X1SC98_9ZZZZ</name>
<comment type="similarity">
    <text evidence="3">Belongs to the phenylalanyl-tRNA synthetase beta subunit family. Type 1 subfamily.</text>
</comment>
<dbReference type="Pfam" id="PF03484">
    <property type="entry name" value="B5"/>
    <property type="match status" value="1"/>
</dbReference>